<dbReference type="PANTHER" id="PTHR39583">
    <property type="entry name" value="TYPE II SECRETION SYSTEM PROTEIN J-RELATED"/>
    <property type="match status" value="1"/>
</dbReference>
<dbReference type="KEGG" id="fam:OYT1_ch1143"/>
<dbReference type="NCBIfam" id="TIGR02532">
    <property type="entry name" value="IV_pilin_GFxxxE"/>
    <property type="match status" value="1"/>
</dbReference>
<dbReference type="InterPro" id="IPR010055">
    <property type="entry name" value="T2SS_protein-GspJ"/>
</dbReference>
<comment type="similarity">
    <text evidence="2">Belongs to the GSP J family.</text>
</comment>
<dbReference type="RefSeq" id="WP_062627739.1">
    <property type="nucleotide sequence ID" value="NZ_AP018738.1"/>
</dbReference>
<dbReference type="AlphaFoldDB" id="A0A2Z6GB17"/>
<dbReference type="InterPro" id="IPR012902">
    <property type="entry name" value="N_methyl_site"/>
</dbReference>
<comment type="subcellular location">
    <subcellularLocation>
        <location evidence="1">Cell inner membrane</location>
        <topology evidence="1">Single-pass membrane protein</topology>
    </subcellularLocation>
</comment>
<evidence type="ECO:0000256" key="9">
    <source>
        <dbReference type="ARBA" id="ARBA00023136"/>
    </source>
</evidence>
<evidence type="ECO:0000256" key="1">
    <source>
        <dbReference type="ARBA" id="ARBA00004377"/>
    </source>
</evidence>
<dbReference type="PROSITE" id="PS00409">
    <property type="entry name" value="PROKAR_NTER_METHYL"/>
    <property type="match status" value="1"/>
</dbReference>
<organism evidence="10 11">
    <name type="scientific">Ferriphaselus amnicola</name>
    <dbReference type="NCBI Taxonomy" id="1188319"/>
    <lineage>
        <taxon>Bacteria</taxon>
        <taxon>Pseudomonadati</taxon>
        <taxon>Pseudomonadota</taxon>
        <taxon>Betaproteobacteria</taxon>
        <taxon>Nitrosomonadales</taxon>
        <taxon>Gallionellaceae</taxon>
        <taxon>Ferriphaselus</taxon>
    </lineage>
</organism>
<keyword evidence="7" id="KW-0812">Transmembrane</keyword>
<dbReference type="Proteomes" id="UP000033070">
    <property type="component" value="Chromosome"/>
</dbReference>
<dbReference type="GO" id="GO:0005886">
    <property type="term" value="C:plasma membrane"/>
    <property type="evidence" value="ECO:0007669"/>
    <property type="project" value="UniProtKB-SubCell"/>
</dbReference>
<dbReference type="PANTHER" id="PTHR39583:SF2">
    <property type="entry name" value="TYPE II SECRETION SYSTEM PROTEIN J"/>
    <property type="match status" value="1"/>
</dbReference>
<evidence type="ECO:0000313" key="11">
    <source>
        <dbReference type="Proteomes" id="UP000033070"/>
    </source>
</evidence>
<name>A0A2Z6GB17_9PROT</name>
<dbReference type="OrthoDB" id="9794345at2"/>
<evidence type="ECO:0000256" key="2">
    <source>
        <dbReference type="ARBA" id="ARBA00011084"/>
    </source>
</evidence>
<evidence type="ECO:0000256" key="6">
    <source>
        <dbReference type="ARBA" id="ARBA00022519"/>
    </source>
</evidence>
<keyword evidence="5" id="KW-0488">Methylation</keyword>
<dbReference type="GO" id="GO:0015627">
    <property type="term" value="C:type II protein secretion system complex"/>
    <property type="evidence" value="ECO:0007669"/>
    <property type="project" value="InterPro"/>
</dbReference>
<evidence type="ECO:0000256" key="5">
    <source>
        <dbReference type="ARBA" id="ARBA00022481"/>
    </source>
</evidence>
<dbReference type="GO" id="GO:0015628">
    <property type="term" value="P:protein secretion by the type II secretion system"/>
    <property type="evidence" value="ECO:0007669"/>
    <property type="project" value="InterPro"/>
</dbReference>
<reference evidence="10 11" key="1">
    <citation type="submission" date="2018-06" db="EMBL/GenBank/DDBJ databases">
        <title>OYT1 Genome Sequencing.</title>
        <authorList>
            <person name="Kato S."/>
            <person name="Itoh T."/>
            <person name="Ohkuma M."/>
        </authorList>
    </citation>
    <scope>NUCLEOTIDE SEQUENCE [LARGE SCALE GENOMIC DNA]</scope>
    <source>
        <strain evidence="10 11">OYT1</strain>
    </source>
</reference>
<proteinExistence type="inferred from homology"/>
<dbReference type="EMBL" id="AP018738">
    <property type="protein sequence ID" value="BBE50703.1"/>
    <property type="molecule type" value="Genomic_DNA"/>
</dbReference>
<dbReference type="STRING" id="1188319.OYT1_02648"/>
<keyword evidence="6" id="KW-0997">Cell inner membrane</keyword>
<dbReference type="Pfam" id="PF07963">
    <property type="entry name" value="N_methyl"/>
    <property type="match status" value="1"/>
</dbReference>
<evidence type="ECO:0000256" key="8">
    <source>
        <dbReference type="ARBA" id="ARBA00022989"/>
    </source>
</evidence>
<evidence type="ECO:0000256" key="4">
    <source>
        <dbReference type="ARBA" id="ARBA00022475"/>
    </source>
</evidence>
<keyword evidence="8" id="KW-1133">Transmembrane helix</keyword>
<keyword evidence="9" id="KW-0472">Membrane</keyword>
<dbReference type="InterPro" id="IPR051621">
    <property type="entry name" value="T2SS_protein_J"/>
</dbReference>
<accession>A0A2Z6GB17</accession>
<sequence>MRPRPHGFTLIELLTALLILALLALMSYRGLAAVLDTRSHLSQESSKWRQVNAFFARFERDIQLAAPRPTRIETGSVAAWLGRPDSKLGAHLEFSRFATNEGIDAPRRLAYHLNDKQEIELWLWNGLDGAPGQLPEHHVVLTGVTRFELHYLAADLTWVDTWSATQSNLRTLRALRVRIFLASGEEIVRVFGLGS</sequence>
<evidence type="ECO:0000256" key="3">
    <source>
        <dbReference type="ARBA" id="ARBA00021539"/>
    </source>
</evidence>
<evidence type="ECO:0000313" key="10">
    <source>
        <dbReference type="EMBL" id="BBE50703.1"/>
    </source>
</evidence>
<protein>
    <recommendedName>
        <fullName evidence="3">Type II secretion system protein J</fullName>
    </recommendedName>
</protein>
<dbReference type="SUPFAM" id="SSF54523">
    <property type="entry name" value="Pili subunits"/>
    <property type="match status" value="1"/>
</dbReference>
<dbReference type="Pfam" id="PF11612">
    <property type="entry name" value="T2SSJ"/>
    <property type="match status" value="1"/>
</dbReference>
<evidence type="ECO:0000256" key="7">
    <source>
        <dbReference type="ARBA" id="ARBA00022692"/>
    </source>
</evidence>
<keyword evidence="4" id="KW-1003">Cell membrane</keyword>
<dbReference type="Gene3D" id="3.10.610.10">
    <property type="entry name" value="GSPII I/J protein-like"/>
    <property type="match status" value="1"/>
</dbReference>
<keyword evidence="11" id="KW-1185">Reference proteome</keyword>
<dbReference type="InterPro" id="IPR045584">
    <property type="entry name" value="Pilin-like"/>
</dbReference>
<gene>
    <name evidence="10" type="ORF">OYT1_ch1143</name>
</gene>